<organism evidence="1 2">
    <name type="scientific">Actinacidiphila paucisporea</name>
    <dbReference type="NCBI Taxonomy" id="310782"/>
    <lineage>
        <taxon>Bacteria</taxon>
        <taxon>Bacillati</taxon>
        <taxon>Actinomycetota</taxon>
        <taxon>Actinomycetes</taxon>
        <taxon>Kitasatosporales</taxon>
        <taxon>Streptomycetaceae</taxon>
        <taxon>Actinacidiphila</taxon>
    </lineage>
</organism>
<accession>A0A1M7E2X4</accession>
<dbReference type="Proteomes" id="UP000184111">
    <property type="component" value="Unassembled WGS sequence"/>
</dbReference>
<reference evidence="1 2" key="1">
    <citation type="submission" date="2016-11" db="EMBL/GenBank/DDBJ databases">
        <authorList>
            <person name="Jaros S."/>
            <person name="Januszkiewicz K."/>
            <person name="Wedrychowicz H."/>
        </authorList>
    </citation>
    <scope>NUCLEOTIDE SEQUENCE [LARGE SCALE GENOMIC DNA]</scope>
    <source>
        <strain evidence="1 2">CGMCC 4.2025</strain>
    </source>
</reference>
<evidence type="ECO:0008006" key="3">
    <source>
        <dbReference type="Google" id="ProtNLM"/>
    </source>
</evidence>
<dbReference type="STRING" id="310782.SAMN05216499_106269"/>
<dbReference type="EMBL" id="FRBI01000006">
    <property type="protein sequence ID" value="SHL86092.1"/>
    <property type="molecule type" value="Genomic_DNA"/>
</dbReference>
<name>A0A1M7E2X4_9ACTN</name>
<dbReference type="PROSITE" id="PS51257">
    <property type="entry name" value="PROKAR_LIPOPROTEIN"/>
    <property type="match status" value="1"/>
</dbReference>
<evidence type="ECO:0000313" key="2">
    <source>
        <dbReference type="Proteomes" id="UP000184111"/>
    </source>
</evidence>
<keyword evidence="2" id="KW-1185">Reference proteome</keyword>
<sequence length="421" mass="44447">MTAVDPRRPTAGAVTAVLALIGLLAALTGCGGAPHGAGRATADPAVQQLLDRRAAAVRLHDQQAFLAGVDPQATRFLAAQRRMFGNLAQVPLADWSYRLVRTDAFPLPPEAGTEGTRRTAAEVQLRYRLSGYDAEPVVSTSYLTLTERAGRWYVAADDEGASAGRRSAVQLWDQGKVTVVRGAHSLVLGLGDARTLRGYAADADLAVPQVQHAWGRAGWPGSVVIEAPGTLDQLGALLAADPADYKGIAAVTTGELGGSPKAPADRVLVNPAAFGQLSAFGRQVVLTHETTHVATRLATSTRTPLWLSEGFADWVAYRESGRPAPEIAPELAKDVAAGHVPAALPAAADFRPTSTDLAQAYEGGWLACRMIADQWSPATLTALYRAAGADADLDAVLRAGLHLSLADFTLRWREYVKQELG</sequence>
<proteinExistence type="predicted"/>
<gene>
    <name evidence="1" type="ORF">SAMN05216499_106269</name>
</gene>
<protein>
    <recommendedName>
        <fullName evidence="3">Lipoprotein</fullName>
    </recommendedName>
</protein>
<dbReference type="AlphaFoldDB" id="A0A1M7E2X4"/>
<evidence type="ECO:0000313" key="1">
    <source>
        <dbReference type="EMBL" id="SHL86092.1"/>
    </source>
</evidence>
<dbReference type="RefSeq" id="WP_200804404.1">
    <property type="nucleotide sequence ID" value="NZ_FRBI01000006.1"/>
</dbReference>